<dbReference type="Proteomes" id="UP000191931">
    <property type="component" value="Unassembled WGS sequence"/>
</dbReference>
<dbReference type="RefSeq" id="WP_080805212.1">
    <property type="nucleotide sequence ID" value="NZ_LT828550.1"/>
</dbReference>
<dbReference type="EMBL" id="FWEV01000056">
    <property type="protein sequence ID" value="SLM28724.1"/>
    <property type="molecule type" value="Genomic_DNA"/>
</dbReference>
<protein>
    <recommendedName>
        <fullName evidence="3">Phage-related protein</fullName>
    </recommendedName>
</protein>
<keyword evidence="2" id="KW-1185">Reference proteome</keyword>
<evidence type="ECO:0008006" key="3">
    <source>
        <dbReference type="Google" id="ProtNLM"/>
    </source>
</evidence>
<dbReference type="AlphaFoldDB" id="A0A1W1H8G6"/>
<dbReference type="STRING" id="1246637.MTBBW1_1490004"/>
<reference evidence="1 2" key="1">
    <citation type="submission" date="2017-03" db="EMBL/GenBank/DDBJ databases">
        <authorList>
            <person name="Afonso C.L."/>
            <person name="Miller P.J."/>
            <person name="Scott M.A."/>
            <person name="Spackman E."/>
            <person name="Goraichik I."/>
            <person name="Dimitrov K.M."/>
            <person name="Suarez D.L."/>
            <person name="Swayne D.E."/>
        </authorList>
    </citation>
    <scope>NUCLEOTIDE SEQUENCE [LARGE SCALE GENOMIC DNA]</scope>
    <source>
        <strain evidence="1">PRJEB14757</strain>
    </source>
</reference>
<name>A0A1W1H8G6_9BACT</name>
<accession>A0A1W1H8G6</accession>
<dbReference type="Pfam" id="PF05973">
    <property type="entry name" value="Gp49"/>
    <property type="match status" value="1"/>
</dbReference>
<dbReference type="InterPro" id="IPR009241">
    <property type="entry name" value="HigB-like"/>
</dbReference>
<gene>
    <name evidence="1" type="ORF">MTBBW1_1490004</name>
</gene>
<proteinExistence type="predicted"/>
<sequence>MEWKIEYYNEKLENEILDLPEGLLARYLRLTDLMFEFGPNLGLPHTKSMGNSLFELRVKSKEGIARVFFCIKVGRKIFMLHSFIKKSQKTPQKEIKIAKKRMSEVMNNDTL</sequence>
<organism evidence="1 2">
    <name type="scientific">Desulfamplus magnetovallimortis</name>
    <dbReference type="NCBI Taxonomy" id="1246637"/>
    <lineage>
        <taxon>Bacteria</taxon>
        <taxon>Pseudomonadati</taxon>
        <taxon>Thermodesulfobacteriota</taxon>
        <taxon>Desulfobacteria</taxon>
        <taxon>Desulfobacterales</taxon>
        <taxon>Desulfobacteraceae</taxon>
        <taxon>Desulfamplus</taxon>
    </lineage>
</organism>
<dbReference type="OrthoDB" id="3233388at2"/>
<evidence type="ECO:0000313" key="1">
    <source>
        <dbReference type="EMBL" id="SLM28724.1"/>
    </source>
</evidence>
<evidence type="ECO:0000313" key="2">
    <source>
        <dbReference type="Proteomes" id="UP000191931"/>
    </source>
</evidence>